<name>W7Y935_9BACT</name>
<evidence type="ECO:0000313" key="2">
    <source>
        <dbReference type="Proteomes" id="UP000019402"/>
    </source>
</evidence>
<sequence length="82" mass="9763">MFPSKKQSDMICNIVSQVKKQNPEITDSRQIRTSVIMNWLKSHNIRQVQYMAGHKSIRSTEQYRQQDLCDLVKQLEMFHPLK</sequence>
<dbReference type="STRING" id="869213.GCA_000517085_03943"/>
<dbReference type="eggNOG" id="COG4974">
    <property type="taxonomic scope" value="Bacteria"/>
</dbReference>
<accession>W7Y935</accession>
<comment type="caution">
    <text evidence="1">The sequence shown here is derived from an EMBL/GenBank/DDBJ whole genome shotgun (WGS) entry which is preliminary data.</text>
</comment>
<dbReference type="EMBL" id="BAMD01000056">
    <property type="protein sequence ID" value="GAF04807.1"/>
    <property type="molecule type" value="Genomic_DNA"/>
</dbReference>
<dbReference type="GO" id="GO:0015074">
    <property type="term" value="P:DNA integration"/>
    <property type="evidence" value="ECO:0007669"/>
    <property type="project" value="InterPro"/>
</dbReference>
<dbReference type="AlphaFoldDB" id="W7Y935"/>
<keyword evidence="2" id="KW-1185">Reference proteome</keyword>
<dbReference type="RefSeq" id="WP_235208297.1">
    <property type="nucleotide sequence ID" value="NZ_BAMD01000056.1"/>
</dbReference>
<reference evidence="1 2" key="1">
    <citation type="journal article" date="2014" name="Genome Announc.">
        <title>Draft Genome Sequence of Cytophaga fermentans JCM 21142T, a Facultative Anaerobe Isolated from Marine Mud.</title>
        <authorList>
            <person name="Starns D."/>
            <person name="Oshima K."/>
            <person name="Suda W."/>
            <person name="Iino T."/>
            <person name="Yuki M."/>
            <person name="Inoue J."/>
            <person name="Kitamura K."/>
            <person name="Iida T."/>
            <person name="Darby A."/>
            <person name="Hattori M."/>
            <person name="Ohkuma M."/>
        </authorList>
    </citation>
    <scope>NUCLEOTIDE SEQUENCE [LARGE SCALE GENOMIC DNA]</scope>
    <source>
        <strain evidence="1 2">JCM 21142</strain>
    </source>
</reference>
<dbReference type="Proteomes" id="UP000019402">
    <property type="component" value="Unassembled WGS sequence"/>
</dbReference>
<dbReference type="InterPro" id="IPR013762">
    <property type="entry name" value="Integrase-like_cat_sf"/>
</dbReference>
<evidence type="ECO:0000313" key="1">
    <source>
        <dbReference type="EMBL" id="GAF04807.1"/>
    </source>
</evidence>
<dbReference type="GO" id="GO:0003677">
    <property type="term" value="F:DNA binding"/>
    <property type="evidence" value="ECO:0007669"/>
    <property type="project" value="InterPro"/>
</dbReference>
<proteinExistence type="predicted"/>
<dbReference type="GO" id="GO:0006310">
    <property type="term" value="P:DNA recombination"/>
    <property type="evidence" value="ECO:0007669"/>
    <property type="project" value="InterPro"/>
</dbReference>
<gene>
    <name evidence="1" type="ORF">JCM21142_93525</name>
</gene>
<dbReference type="Gene3D" id="1.10.443.10">
    <property type="entry name" value="Intergrase catalytic core"/>
    <property type="match status" value="1"/>
</dbReference>
<protein>
    <submittedName>
        <fullName evidence="1">Uncharacterized protein</fullName>
    </submittedName>
</protein>
<organism evidence="1 2">
    <name type="scientific">Saccharicrinis fermentans DSM 9555 = JCM 21142</name>
    <dbReference type="NCBI Taxonomy" id="869213"/>
    <lineage>
        <taxon>Bacteria</taxon>
        <taxon>Pseudomonadati</taxon>
        <taxon>Bacteroidota</taxon>
        <taxon>Bacteroidia</taxon>
        <taxon>Marinilabiliales</taxon>
        <taxon>Marinilabiliaceae</taxon>
        <taxon>Saccharicrinis</taxon>
    </lineage>
</organism>